<dbReference type="WBParaSite" id="HPBE_0000781701-mRNA-1">
    <property type="protein sequence ID" value="HPBE_0000781701-mRNA-1"/>
    <property type="gene ID" value="HPBE_0000781701"/>
</dbReference>
<evidence type="ECO:0000313" key="3">
    <source>
        <dbReference type="Proteomes" id="UP000050761"/>
    </source>
</evidence>
<feature type="domain" description="Ras-associating" evidence="1">
    <location>
        <begin position="162"/>
        <end position="219"/>
    </location>
</feature>
<dbReference type="PANTHER" id="PTHR10398:SF2">
    <property type="entry name" value="AFADIN"/>
    <property type="match status" value="1"/>
</dbReference>
<reference evidence="4" key="2">
    <citation type="submission" date="2019-09" db="UniProtKB">
        <authorList>
            <consortium name="WormBaseParasite"/>
        </authorList>
    </citation>
    <scope>IDENTIFICATION</scope>
</reference>
<evidence type="ECO:0000259" key="1">
    <source>
        <dbReference type="PROSITE" id="PS50200"/>
    </source>
</evidence>
<dbReference type="GO" id="GO:0032880">
    <property type="term" value="P:regulation of protein localization"/>
    <property type="evidence" value="ECO:0007669"/>
    <property type="project" value="TreeGrafter"/>
</dbReference>
<gene>
    <name evidence="2" type="ORF">HPBE_LOCUS7818</name>
</gene>
<dbReference type="InterPro" id="IPR000159">
    <property type="entry name" value="RA_dom"/>
</dbReference>
<dbReference type="Pfam" id="PF00788">
    <property type="entry name" value="RA"/>
    <property type="match status" value="2"/>
</dbReference>
<dbReference type="Gene3D" id="3.10.20.90">
    <property type="entry name" value="Phosphatidylinositol 3-kinase Catalytic Subunit, Chain A, domain 1"/>
    <property type="match status" value="2"/>
</dbReference>
<sequence length="219" mass="24908">MTCDDRVIDKSGELSVFQDGGERVLTKCVRVSSTATTRAVVEALTEKFLPDLKMLSDDVYTLWEVHESGGERKLDDEEKPLLVQLTWHRDDREGRFLLRKNRQISAPLAVSRCLLTVISTLTSNRVGMTIQLPEEENMKRGTKRFSKREKKEIKKKHQKDISGSLKIYGGELVPSRPYVTILVSMHDRAEKILAEALEKYGIDPNSTGEYVLVEVRGPF</sequence>
<dbReference type="PROSITE" id="PS50200">
    <property type="entry name" value="RA"/>
    <property type="match status" value="2"/>
</dbReference>
<reference evidence="2 3" key="1">
    <citation type="submission" date="2018-11" db="EMBL/GenBank/DDBJ databases">
        <authorList>
            <consortium name="Pathogen Informatics"/>
        </authorList>
    </citation>
    <scope>NUCLEOTIDE SEQUENCE [LARGE SCALE GENOMIC DNA]</scope>
</reference>
<dbReference type="OrthoDB" id="6260541at2759"/>
<evidence type="ECO:0000313" key="4">
    <source>
        <dbReference type="WBParaSite" id="HPBE_0000781701-mRNA-1"/>
    </source>
</evidence>
<accession>A0A3P7Z815</accession>
<dbReference type="Proteomes" id="UP000050761">
    <property type="component" value="Unassembled WGS sequence"/>
</dbReference>
<dbReference type="GO" id="GO:0007165">
    <property type="term" value="P:signal transduction"/>
    <property type="evidence" value="ECO:0007669"/>
    <property type="project" value="InterPro"/>
</dbReference>
<dbReference type="EMBL" id="UZAH01025980">
    <property type="protein sequence ID" value="VDO73723.1"/>
    <property type="molecule type" value="Genomic_DNA"/>
</dbReference>
<dbReference type="InterPro" id="IPR028842">
    <property type="entry name" value="Afadin"/>
</dbReference>
<organism evidence="2">
    <name type="scientific">Heligmosomoides polygyrus</name>
    <name type="common">Parasitic roundworm</name>
    <dbReference type="NCBI Taxonomy" id="6339"/>
    <lineage>
        <taxon>Eukaryota</taxon>
        <taxon>Metazoa</taxon>
        <taxon>Ecdysozoa</taxon>
        <taxon>Nematoda</taxon>
        <taxon>Chromadorea</taxon>
        <taxon>Rhabditida</taxon>
        <taxon>Rhabditina</taxon>
        <taxon>Rhabditomorpha</taxon>
        <taxon>Strongyloidea</taxon>
        <taxon>Heligmosomidae</taxon>
        <taxon>Heligmosomoides</taxon>
    </lineage>
</organism>
<dbReference type="AlphaFoldDB" id="A0A3P7Z815"/>
<evidence type="ECO:0000313" key="2">
    <source>
        <dbReference type="EMBL" id="VDO73723.1"/>
    </source>
</evidence>
<name>A0A3P7Z815_HELPZ</name>
<keyword evidence="3" id="KW-1185">Reference proteome</keyword>
<dbReference type="InterPro" id="IPR029071">
    <property type="entry name" value="Ubiquitin-like_domsf"/>
</dbReference>
<dbReference type="SMART" id="SM00314">
    <property type="entry name" value="RA"/>
    <property type="match status" value="1"/>
</dbReference>
<protein>
    <submittedName>
        <fullName evidence="4">Ras-associating domain-containing protein</fullName>
    </submittedName>
</protein>
<dbReference type="GO" id="GO:0050839">
    <property type="term" value="F:cell adhesion molecule binding"/>
    <property type="evidence" value="ECO:0007669"/>
    <property type="project" value="TreeGrafter"/>
</dbReference>
<dbReference type="GO" id="GO:0005912">
    <property type="term" value="C:adherens junction"/>
    <property type="evidence" value="ECO:0007669"/>
    <property type="project" value="TreeGrafter"/>
</dbReference>
<dbReference type="PANTHER" id="PTHR10398">
    <property type="entry name" value="AFADIN"/>
    <property type="match status" value="1"/>
</dbReference>
<proteinExistence type="predicted"/>
<dbReference type="SUPFAM" id="SSF54236">
    <property type="entry name" value="Ubiquitin-like"/>
    <property type="match status" value="2"/>
</dbReference>
<feature type="domain" description="Ras-associating" evidence="1">
    <location>
        <begin position="26"/>
        <end position="103"/>
    </location>
</feature>